<name>A0A0F9D765_9ZZZZ</name>
<protein>
    <submittedName>
        <fullName evidence="1">Uncharacterized protein</fullName>
    </submittedName>
</protein>
<reference evidence="1" key="1">
    <citation type="journal article" date="2015" name="Nature">
        <title>Complex archaea that bridge the gap between prokaryotes and eukaryotes.</title>
        <authorList>
            <person name="Spang A."/>
            <person name="Saw J.H."/>
            <person name="Jorgensen S.L."/>
            <person name="Zaremba-Niedzwiedzka K."/>
            <person name="Martijn J."/>
            <person name="Lind A.E."/>
            <person name="van Eijk R."/>
            <person name="Schleper C."/>
            <person name="Guy L."/>
            <person name="Ettema T.J."/>
        </authorList>
    </citation>
    <scope>NUCLEOTIDE SEQUENCE</scope>
</reference>
<evidence type="ECO:0000313" key="1">
    <source>
        <dbReference type="EMBL" id="KKL49511.1"/>
    </source>
</evidence>
<sequence length="50" mass="5768">MKLQYIGSHEEVVVPTDHGEIKCKKSKSAIFPDSLAKRLLEQKDNWKKGR</sequence>
<organism evidence="1">
    <name type="scientific">marine sediment metagenome</name>
    <dbReference type="NCBI Taxonomy" id="412755"/>
    <lineage>
        <taxon>unclassified sequences</taxon>
        <taxon>metagenomes</taxon>
        <taxon>ecological metagenomes</taxon>
    </lineage>
</organism>
<dbReference type="AlphaFoldDB" id="A0A0F9D765"/>
<accession>A0A0F9D765</accession>
<proteinExistence type="predicted"/>
<gene>
    <name evidence="1" type="ORF">LCGC14_2314780</name>
</gene>
<comment type="caution">
    <text evidence="1">The sequence shown here is derived from an EMBL/GenBank/DDBJ whole genome shotgun (WGS) entry which is preliminary data.</text>
</comment>
<dbReference type="EMBL" id="LAZR01032932">
    <property type="protein sequence ID" value="KKL49511.1"/>
    <property type="molecule type" value="Genomic_DNA"/>
</dbReference>